<dbReference type="EMBL" id="JARVUX010000001">
    <property type="protein sequence ID" value="MDH2335254.1"/>
    <property type="molecule type" value="Genomic_DNA"/>
</dbReference>
<sequence>MEKELNYLLDAEMYLNHRFWDNMVEEINLNEDYIVVKFWREVPGTRDELESIKDKIVIKGDKLYVDFNYTGNKGNPLHVLIENIENFNLVEKENLFYIKLKVKNKEERIYCYEKV</sequence>
<gene>
    <name evidence="1" type="ORF">QDQ28_03495</name>
</gene>
<accession>A0AAP4EEP9</accession>
<dbReference type="AlphaFoldDB" id="A0AAP4EEP9"/>
<comment type="caution">
    <text evidence="1">The sequence shown here is derived from an EMBL/GenBank/DDBJ whole genome shotgun (WGS) entry which is preliminary data.</text>
</comment>
<dbReference type="RefSeq" id="WP_279856964.1">
    <property type="nucleotide sequence ID" value="NZ_JARVUX010000001.1"/>
</dbReference>
<proteinExistence type="predicted"/>
<evidence type="ECO:0000313" key="2">
    <source>
        <dbReference type="Proteomes" id="UP001222958"/>
    </source>
</evidence>
<evidence type="ECO:0000313" key="1">
    <source>
        <dbReference type="EMBL" id="MDH2335254.1"/>
    </source>
</evidence>
<protein>
    <submittedName>
        <fullName evidence="1">Uncharacterized protein</fullName>
    </submittedName>
</protein>
<reference evidence="1" key="1">
    <citation type="submission" date="2023-04" db="EMBL/GenBank/DDBJ databases">
        <title>Epidemiological investigation of Clostridium perfringens isolated from cattle.</title>
        <authorList>
            <person name="Tian R."/>
        </authorList>
    </citation>
    <scope>NUCLEOTIDE SEQUENCE</scope>
    <source>
        <strain evidence="1">ZWCP172</strain>
    </source>
</reference>
<organism evidence="1 2">
    <name type="scientific">Clostridium perfringens</name>
    <dbReference type="NCBI Taxonomy" id="1502"/>
    <lineage>
        <taxon>Bacteria</taxon>
        <taxon>Bacillati</taxon>
        <taxon>Bacillota</taxon>
        <taxon>Clostridia</taxon>
        <taxon>Eubacteriales</taxon>
        <taxon>Clostridiaceae</taxon>
        <taxon>Clostridium</taxon>
    </lineage>
</organism>
<name>A0AAP4EEP9_CLOPF</name>
<dbReference type="Proteomes" id="UP001222958">
    <property type="component" value="Unassembled WGS sequence"/>
</dbReference>